<dbReference type="SUPFAM" id="SSF89957">
    <property type="entry name" value="MTH1187/YkoF-like"/>
    <property type="match status" value="1"/>
</dbReference>
<dbReference type="AlphaFoldDB" id="A0A6L3ZE34"/>
<dbReference type="InterPro" id="IPR029756">
    <property type="entry name" value="MTH1187/YkoF-like"/>
</dbReference>
<reference evidence="1 2" key="1">
    <citation type="submission" date="2019-10" db="EMBL/GenBank/DDBJ databases">
        <title>Genome sequence of Phaeocystidibacter marisrubri JCM30614 (type strain).</title>
        <authorList>
            <person name="Bowman J.P."/>
        </authorList>
    </citation>
    <scope>NUCLEOTIDE SEQUENCE [LARGE SCALE GENOMIC DNA]</scope>
    <source>
        <strain evidence="1 2">JCM 30614</strain>
    </source>
</reference>
<proteinExistence type="predicted"/>
<gene>
    <name evidence="1" type="ORF">F8C82_10345</name>
</gene>
<dbReference type="OrthoDB" id="164222at2"/>
<accession>A0A6L3ZE34</accession>
<dbReference type="Gene3D" id="3.30.70.930">
    <property type="match status" value="1"/>
</dbReference>
<evidence type="ECO:0000313" key="1">
    <source>
        <dbReference type="EMBL" id="KAB2816081.1"/>
    </source>
</evidence>
<evidence type="ECO:0000313" key="2">
    <source>
        <dbReference type="Proteomes" id="UP000484164"/>
    </source>
</evidence>
<keyword evidence="2" id="KW-1185">Reference proteome</keyword>
<dbReference type="Proteomes" id="UP000484164">
    <property type="component" value="Unassembled WGS sequence"/>
</dbReference>
<sequence length="91" mass="10067">MIFTVEISCYPLSENYLEIVDSFIVAMNQYPDLKVVTHHSSTLVIGPSSSVFPALEKEIQNSFETYGKASFVMKVLGGDLTQSVDISPYAQ</sequence>
<name>A0A6L3ZE34_9FLAO</name>
<comment type="caution">
    <text evidence="1">The sequence shown here is derived from an EMBL/GenBank/DDBJ whole genome shotgun (WGS) entry which is preliminary data.</text>
</comment>
<dbReference type="RefSeq" id="WP_151693510.1">
    <property type="nucleotide sequence ID" value="NZ_BMGX01000001.1"/>
</dbReference>
<evidence type="ECO:0008006" key="3">
    <source>
        <dbReference type="Google" id="ProtNLM"/>
    </source>
</evidence>
<protein>
    <recommendedName>
        <fullName evidence="3">Thiamin/hydroxymethyl pyrimidine-binding YkoF putative domain-containing protein</fullName>
    </recommendedName>
</protein>
<organism evidence="1 2">
    <name type="scientific">Phaeocystidibacter marisrubri</name>
    <dbReference type="NCBI Taxonomy" id="1577780"/>
    <lineage>
        <taxon>Bacteria</taxon>
        <taxon>Pseudomonadati</taxon>
        <taxon>Bacteroidota</taxon>
        <taxon>Flavobacteriia</taxon>
        <taxon>Flavobacteriales</taxon>
        <taxon>Phaeocystidibacteraceae</taxon>
        <taxon>Phaeocystidibacter</taxon>
    </lineage>
</organism>
<dbReference type="EMBL" id="WBVQ01000002">
    <property type="protein sequence ID" value="KAB2816081.1"/>
    <property type="molecule type" value="Genomic_DNA"/>
</dbReference>